<comment type="caution">
    <text evidence="1">The sequence shown here is derived from an EMBL/GenBank/DDBJ whole genome shotgun (WGS) entry which is preliminary data.</text>
</comment>
<accession>A0AC60PRE3</accession>
<organism evidence="1 2">
    <name type="scientific">Ixodes persulcatus</name>
    <name type="common">Taiga tick</name>
    <dbReference type="NCBI Taxonomy" id="34615"/>
    <lineage>
        <taxon>Eukaryota</taxon>
        <taxon>Metazoa</taxon>
        <taxon>Ecdysozoa</taxon>
        <taxon>Arthropoda</taxon>
        <taxon>Chelicerata</taxon>
        <taxon>Arachnida</taxon>
        <taxon>Acari</taxon>
        <taxon>Parasitiformes</taxon>
        <taxon>Ixodida</taxon>
        <taxon>Ixodoidea</taxon>
        <taxon>Ixodidae</taxon>
        <taxon>Ixodinae</taxon>
        <taxon>Ixodes</taxon>
    </lineage>
</organism>
<keyword evidence="2" id="KW-1185">Reference proteome</keyword>
<dbReference type="Proteomes" id="UP000805193">
    <property type="component" value="Unassembled WGS sequence"/>
</dbReference>
<proteinExistence type="predicted"/>
<gene>
    <name evidence="1" type="ORF">HPB47_000847</name>
</gene>
<dbReference type="EMBL" id="JABSTQ010010110">
    <property type="protein sequence ID" value="KAG0423372.1"/>
    <property type="molecule type" value="Genomic_DNA"/>
</dbReference>
<name>A0AC60PRE3_IXOPE</name>
<sequence length="333" mass="38216">GFLLAYGLLKQNRNRCLVAAIACVRRFIRTTVPLFFLAMCFYLLPLIASGPSSPAMYEKFYYDMKNYWWALLLQVRNFHPELTEGIFGHMWYISTDFQLFVVSVIVLQLFKGKPKTTIGIFIGLSLASCSYNAWQMHGTSYMPYNLPVPATVQDFMDTMNNVYVLPTTHGVCFFSGCIMWLLVDMHKSQGPSKALQAAFWCASVALGLTCVFMKHSWNRGEQPSGEWAKIMFAFSDKIMWSVFLSWITYACATARGGLLCDFLSWEAFAPFSKLTYGIYLIHFPFYHVRAHISRERMNWNIFHNLVNDISSALELTPLPEGDIEEKLNFLTLK</sequence>
<reference evidence="1 2" key="1">
    <citation type="journal article" date="2020" name="Cell">
        <title>Large-Scale Comparative Analyses of Tick Genomes Elucidate Their Genetic Diversity and Vector Capacities.</title>
        <authorList>
            <consortium name="Tick Genome and Microbiome Consortium (TIGMIC)"/>
            <person name="Jia N."/>
            <person name="Wang J."/>
            <person name="Shi W."/>
            <person name="Du L."/>
            <person name="Sun Y."/>
            <person name="Zhan W."/>
            <person name="Jiang J.F."/>
            <person name="Wang Q."/>
            <person name="Zhang B."/>
            <person name="Ji P."/>
            <person name="Bell-Sakyi L."/>
            <person name="Cui X.M."/>
            <person name="Yuan T.T."/>
            <person name="Jiang B.G."/>
            <person name="Yang W.F."/>
            <person name="Lam T.T."/>
            <person name="Chang Q.C."/>
            <person name="Ding S.J."/>
            <person name="Wang X.J."/>
            <person name="Zhu J.G."/>
            <person name="Ruan X.D."/>
            <person name="Zhao L."/>
            <person name="Wei J.T."/>
            <person name="Ye R.Z."/>
            <person name="Que T.C."/>
            <person name="Du C.H."/>
            <person name="Zhou Y.H."/>
            <person name="Cheng J.X."/>
            <person name="Dai P.F."/>
            <person name="Guo W.B."/>
            <person name="Han X.H."/>
            <person name="Huang E.J."/>
            <person name="Li L.F."/>
            <person name="Wei W."/>
            <person name="Gao Y.C."/>
            <person name="Liu J.Z."/>
            <person name="Shao H.Z."/>
            <person name="Wang X."/>
            <person name="Wang C.C."/>
            <person name="Yang T.C."/>
            <person name="Huo Q.B."/>
            <person name="Li W."/>
            <person name="Chen H.Y."/>
            <person name="Chen S.E."/>
            <person name="Zhou L.G."/>
            <person name="Ni X.B."/>
            <person name="Tian J.H."/>
            <person name="Sheng Y."/>
            <person name="Liu T."/>
            <person name="Pan Y.S."/>
            <person name="Xia L.Y."/>
            <person name="Li J."/>
            <person name="Zhao F."/>
            <person name="Cao W.C."/>
        </authorList>
    </citation>
    <scope>NUCLEOTIDE SEQUENCE [LARGE SCALE GENOMIC DNA]</scope>
    <source>
        <strain evidence="1">Iper-2018</strain>
    </source>
</reference>
<evidence type="ECO:0000313" key="1">
    <source>
        <dbReference type="EMBL" id="KAG0423372.1"/>
    </source>
</evidence>
<evidence type="ECO:0000313" key="2">
    <source>
        <dbReference type="Proteomes" id="UP000805193"/>
    </source>
</evidence>
<protein>
    <submittedName>
        <fullName evidence="1">Uncharacterized protein</fullName>
    </submittedName>
</protein>
<feature type="non-terminal residue" evidence="1">
    <location>
        <position position="1"/>
    </location>
</feature>